<comment type="caution">
    <text evidence="1">The sequence shown here is derived from an EMBL/GenBank/DDBJ whole genome shotgun (WGS) entry which is preliminary data.</text>
</comment>
<name>A0ACC1HE25_9FUNG</name>
<evidence type="ECO:0000313" key="2">
    <source>
        <dbReference type="Proteomes" id="UP001145114"/>
    </source>
</evidence>
<keyword evidence="2" id="KW-1185">Reference proteome</keyword>
<protein>
    <submittedName>
        <fullName evidence="1">Uncharacterized protein</fullName>
    </submittedName>
</protein>
<gene>
    <name evidence="1" type="ORF">EV182_002500</name>
</gene>
<evidence type="ECO:0000313" key="1">
    <source>
        <dbReference type="EMBL" id="KAJ1674818.1"/>
    </source>
</evidence>
<dbReference type="Proteomes" id="UP001145114">
    <property type="component" value="Unassembled WGS sequence"/>
</dbReference>
<proteinExistence type="predicted"/>
<accession>A0ACC1HE25</accession>
<feature type="non-terminal residue" evidence="1">
    <location>
        <position position="1"/>
    </location>
</feature>
<organism evidence="1 2">
    <name type="scientific">Spiromyces aspiralis</name>
    <dbReference type="NCBI Taxonomy" id="68401"/>
    <lineage>
        <taxon>Eukaryota</taxon>
        <taxon>Fungi</taxon>
        <taxon>Fungi incertae sedis</taxon>
        <taxon>Zoopagomycota</taxon>
        <taxon>Kickxellomycotina</taxon>
        <taxon>Kickxellomycetes</taxon>
        <taxon>Kickxellales</taxon>
        <taxon>Kickxellaceae</taxon>
        <taxon>Spiromyces</taxon>
    </lineage>
</organism>
<sequence length="808" mass="91940">TFEARVTGSKIRIGSSSWPESIKENYLLVDKSFILPRVIEDNDPILMTRPRRFGKTMCLSMSEDFFGVPRGETLEKKKARYRDMMVGADPEFIKKHCGRYPDVWSPDVEGFHKKLIDVLMDLLECFPEIDEDVHKKVKKEEADKKAKKEVEKEVGKKDDEEVDEKTEAANRIRLLTKRKERLDWDRTHMRTDILSCIKLLMSLVEFLNFYYDKKCILLVDEFDAPILDASEDIRGTIRKHIRLMLAPLVKSGTANKLLSKCIMASINPISLSEVNSGLNNVTPLLLHSESEDPYTDDLLELGNKPYLVTFGFTEDEVRKLIATRVFPGPDNEAMVDMALDIARRWYDGYYVLEDFRIYNPWSVLRFIAALASSKARSNEAKVLAKAQPYWINTGTTEPLTKMYNELNQIEPSTSRVIHRMCLDYFNLNDKDINLESEDSTKPPDSRKTSIQVKLINSFDKVTIRRANQCFDKKTNEITVNIAETNWESLTKDLTLNEFMTMAYYNGYLTIIGRKHLAIPNQEVLAYWAGLIIDKPSSPGMPPLLRSSIKLTESLVSRNLDGFCDALEQHFLDHMIKVDIGAREYYYHEILYFQLRLGIDPDKYDCRAEVLISAGRADICLIPKDKRDTGFLIEVKRTKMDGTIDGICSCECCCCADADPELQTDAGIAATATTADTDTATANTADSRDDDGTVVDLTKQPYPHLKACLKVGIRQIEVKKYLQPFNDKCSKVLATVPAFCGRDYLVCFKDFRYDESKAKWVQSANQPSYKHKTSMSLLDAMAPAKHSSKKDKGSGKKTTRSKGKKGRGN</sequence>
<reference evidence="1" key="1">
    <citation type="submission" date="2022-06" db="EMBL/GenBank/DDBJ databases">
        <title>Phylogenomic reconstructions and comparative analyses of Kickxellomycotina fungi.</title>
        <authorList>
            <person name="Reynolds N.K."/>
            <person name="Stajich J.E."/>
            <person name="Barry K."/>
            <person name="Grigoriev I.V."/>
            <person name="Crous P."/>
            <person name="Smith M.E."/>
        </authorList>
    </citation>
    <scope>NUCLEOTIDE SEQUENCE</scope>
    <source>
        <strain evidence="1">RSA 2271</strain>
    </source>
</reference>
<dbReference type="EMBL" id="JAMZIH010005665">
    <property type="protein sequence ID" value="KAJ1674818.1"/>
    <property type="molecule type" value="Genomic_DNA"/>
</dbReference>